<sequence>MRKLLLPVFFSLSSLSLFSIAQAETVNFTTEEYPPFNYRDGKTPVGATVEQVEKIMADIGVDYSIDVMPWVRAYNQALTTPMTCVFATAHSDARDKLFKWVQPLLVDRNILIKHTGSSVTATTLDEARNYVVGTWRNDYTETTLRQANFTRIDIGSDFGATLKKLLSDRIDLMPISEIYFDKLRRDRNAVQEVAVLSEQPMGIACQKDFPDDLLKRMQSALDRLIADGTQKRIFLKYGLHLAN</sequence>
<dbReference type="Pfam" id="PF00497">
    <property type="entry name" value="SBP_bac_3"/>
    <property type="match status" value="1"/>
</dbReference>
<feature type="chain" id="PRO_5017363785" evidence="1">
    <location>
        <begin position="24"/>
        <end position="243"/>
    </location>
</feature>
<dbReference type="RefSeq" id="WP_120704780.1">
    <property type="nucleotide sequence ID" value="NZ_CP032694.1"/>
</dbReference>
<keyword evidence="4" id="KW-1185">Reference proteome</keyword>
<evidence type="ECO:0000256" key="1">
    <source>
        <dbReference type="SAM" id="SignalP"/>
    </source>
</evidence>
<dbReference type="SMART" id="SM00062">
    <property type="entry name" value="PBPb"/>
    <property type="match status" value="1"/>
</dbReference>
<dbReference type="KEGG" id="rjg:CCGE525_13885"/>
<dbReference type="OrthoDB" id="8587856at2"/>
<evidence type="ECO:0000259" key="2">
    <source>
        <dbReference type="SMART" id="SM00062"/>
    </source>
</evidence>
<keyword evidence="1" id="KW-0732">Signal</keyword>
<dbReference type="PANTHER" id="PTHR38834:SF3">
    <property type="entry name" value="SOLUTE-BINDING PROTEIN FAMILY 3_N-TERMINAL DOMAIN-CONTAINING PROTEIN"/>
    <property type="match status" value="1"/>
</dbReference>
<proteinExistence type="predicted"/>
<evidence type="ECO:0000313" key="3">
    <source>
        <dbReference type="EMBL" id="AYG59775.1"/>
    </source>
</evidence>
<gene>
    <name evidence="3" type="ORF">CCGE525_13885</name>
</gene>
<dbReference type="InterPro" id="IPR001638">
    <property type="entry name" value="Solute-binding_3/MltF_N"/>
</dbReference>
<evidence type="ECO:0000313" key="4">
    <source>
        <dbReference type="Proteomes" id="UP000282195"/>
    </source>
</evidence>
<dbReference type="SUPFAM" id="SSF53850">
    <property type="entry name" value="Periplasmic binding protein-like II"/>
    <property type="match status" value="1"/>
</dbReference>
<dbReference type="AlphaFoldDB" id="A0A387FQU0"/>
<name>A0A387FQU0_9HYPH</name>
<dbReference type="Proteomes" id="UP000282195">
    <property type="component" value="Chromosome"/>
</dbReference>
<dbReference type="EMBL" id="CP032694">
    <property type="protein sequence ID" value="AYG59775.1"/>
    <property type="molecule type" value="Genomic_DNA"/>
</dbReference>
<protein>
    <submittedName>
        <fullName evidence="3">ABC transporter substrate-binding protein</fullName>
    </submittedName>
</protein>
<feature type="domain" description="Solute-binding protein family 3/N-terminal" evidence="2">
    <location>
        <begin position="25"/>
        <end position="241"/>
    </location>
</feature>
<reference evidence="3 4" key="1">
    <citation type="submission" date="2018-10" db="EMBL/GenBank/DDBJ databases">
        <title>Rhizobium etli, R. leguminosarum and a new Rhizobium genospecies from Phaseolus dumosus.</title>
        <authorList>
            <person name="Ramirez-Puebla S.T."/>
            <person name="Rogel-Hernandez M.A."/>
            <person name="Guerrero G."/>
            <person name="Ormeno-Orrillo E."/>
            <person name="Martinez-Romero J.C."/>
            <person name="Negrete-Yankelevich S."/>
            <person name="Martinez-Romero E."/>
        </authorList>
    </citation>
    <scope>NUCLEOTIDE SEQUENCE [LARGE SCALE GENOMIC DNA]</scope>
    <source>
        <strain evidence="3 4">CCGE525</strain>
    </source>
</reference>
<accession>A0A387FQU0</accession>
<dbReference type="PANTHER" id="PTHR38834">
    <property type="entry name" value="PERIPLASMIC SUBSTRATE BINDING PROTEIN FAMILY 3"/>
    <property type="match status" value="1"/>
</dbReference>
<dbReference type="Gene3D" id="3.40.190.10">
    <property type="entry name" value="Periplasmic binding protein-like II"/>
    <property type="match status" value="2"/>
</dbReference>
<organism evidence="3 4">
    <name type="scientific">Rhizobium jaguaris</name>
    <dbReference type="NCBI Taxonomy" id="1312183"/>
    <lineage>
        <taxon>Bacteria</taxon>
        <taxon>Pseudomonadati</taxon>
        <taxon>Pseudomonadota</taxon>
        <taxon>Alphaproteobacteria</taxon>
        <taxon>Hyphomicrobiales</taxon>
        <taxon>Rhizobiaceae</taxon>
        <taxon>Rhizobium/Agrobacterium group</taxon>
        <taxon>Rhizobium</taxon>
    </lineage>
</organism>
<feature type="signal peptide" evidence="1">
    <location>
        <begin position="1"/>
        <end position="23"/>
    </location>
</feature>